<name>A0A6P8V7W5_GYMAC</name>
<protein>
    <submittedName>
        <fullName evidence="3">Uncharacterized protein LOC117555289</fullName>
    </submittedName>
</protein>
<dbReference type="AlphaFoldDB" id="A0A6P8V7W5"/>
<reference evidence="3" key="1">
    <citation type="submission" date="2025-08" db="UniProtKB">
        <authorList>
            <consortium name="RefSeq"/>
        </authorList>
    </citation>
    <scope>IDENTIFICATION</scope>
</reference>
<evidence type="ECO:0000313" key="3">
    <source>
        <dbReference type="RefSeq" id="XP_034086031.1"/>
    </source>
</evidence>
<dbReference type="PANTHER" id="PTHR33104">
    <property type="entry name" value="SI:DKEY-29D5.2"/>
    <property type="match status" value="1"/>
</dbReference>
<gene>
    <name evidence="3" type="primary">LOC117555289</name>
</gene>
<accession>A0A6P8V7W5</accession>
<evidence type="ECO:0000256" key="1">
    <source>
        <dbReference type="SAM" id="MobiDB-lite"/>
    </source>
</evidence>
<dbReference type="GeneID" id="117555289"/>
<feature type="region of interest" description="Disordered" evidence="1">
    <location>
        <begin position="143"/>
        <end position="221"/>
    </location>
</feature>
<dbReference type="KEGG" id="gacu:117555289"/>
<dbReference type="RefSeq" id="XP_034086031.1">
    <property type="nucleotide sequence ID" value="XM_034230140.1"/>
</dbReference>
<feature type="region of interest" description="Disordered" evidence="1">
    <location>
        <begin position="64"/>
        <end position="98"/>
    </location>
</feature>
<proteinExistence type="predicted"/>
<keyword evidence="2" id="KW-1185">Reference proteome</keyword>
<dbReference type="Proteomes" id="UP000515161">
    <property type="component" value="Unplaced"/>
</dbReference>
<organism evidence="2 3">
    <name type="scientific">Gymnodraco acuticeps</name>
    <name type="common">Antarctic dragonfish</name>
    <dbReference type="NCBI Taxonomy" id="8218"/>
    <lineage>
        <taxon>Eukaryota</taxon>
        <taxon>Metazoa</taxon>
        <taxon>Chordata</taxon>
        <taxon>Craniata</taxon>
        <taxon>Vertebrata</taxon>
        <taxon>Euteleostomi</taxon>
        <taxon>Actinopterygii</taxon>
        <taxon>Neopterygii</taxon>
        <taxon>Teleostei</taxon>
        <taxon>Neoteleostei</taxon>
        <taxon>Acanthomorphata</taxon>
        <taxon>Eupercaria</taxon>
        <taxon>Perciformes</taxon>
        <taxon>Notothenioidei</taxon>
        <taxon>Bathydraconidae</taxon>
        <taxon>Gymnodraco</taxon>
    </lineage>
</organism>
<sequence>MFLQKEMSKKANVDFFCMDVTCRYWPYLHKIAEGLPELLPLTEMRPFLSVMHAKAHTATCEVRGWQKSGRGRKHSGRGSRAGEQLSLQGSSGHKIHDKIRKREPAYSTGHGMEQKEEGTCLLNRPWDGTEGRGNLLTQQAMGWNRRKREPAHSTGHGMEQKEEGTCSLNRPRDGTEGRGNLLTQQAMGWNRRKREPDHSTGHGMEHKEEGTCSLNRPWDGT</sequence>
<feature type="compositionally biased region" description="Basic and acidic residues" evidence="1">
    <location>
        <begin position="194"/>
        <end position="210"/>
    </location>
</feature>
<dbReference type="InParanoid" id="A0A6P8V7W5"/>
<feature type="compositionally biased region" description="Basic and acidic residues" evidence="1">
    <location>
        <begin position="158"/>
        <end position="176"/>
    </location>
</feature>
<dbReference type="PANTHER" id="PTHR33104:SF2">
    <property type="entry name" value="CXC3 LIKE CYSTEINE CLUSTER DOMAIN-CONTAINING PROTEIN"/>
    <property type="match status" value="1"/>
</dbReference>
<evidence type="ECO:0000313" key="2">
    <source>
        <dbReference type="Proteomes" id="UP000515161"/>
    </source>
</evidence>